<keyword evidence="11" id="KW-1185">Reference proteome</keyword>
<comment type="caution">
    <text evidence="10">The sequence shown here is derived from an EMBL/GenBank/DDBJ whole genome shotgun (WGS) entry which is preliminary data.</text>
</comment>
<keyword evidence="3 8" id="KW-0479">Metal-binding</keyword>
<dbReference type="InterPro" id="IPR026259">
    <property type="entry name" value="MauG/Cytc_peroxidase"/>
</dbReference>
<evidence type="ECO:0000256" key="4">
    <source>
        <dbReference type="ARBA" id="ARBA00022729"/>
    </source>
</evidence>
<dbReference type="Gene3D" id="1.10.760.10">
    <property type="entry name" value="Cytochrome c-like domain"/>
    <property type="match status" value="2"/>
</dbReference>
<feature type="domain" description="Cytochrome c" evidence="9">
    <location>
        <begin position="66"/>
        <end position="193"/>
    </location>
</feature>
<keyword evidence="7 8" id="KW-0408">Iron</keyword>
<dbReference type="Pfam" id="PF00034">
    <property type="entry name" value="Cytochrom_C"/>
    <property type="match status" value="1"/>
</dbReference>
<dbReference type="PROSITE" id="PS51007">
    <property type="entry name" value="CYTC"/>
    <property type="match status" value="2"/>
</dbReference>
<dbReference type="PIRSF" id="PIRSF000294">
    <property type="entry name" value="Cytochrome-c_peroxidase"/>
    <property type="match status" value="1"/>
</dbReference>
<protein>
    <submittedName>
        <fullName evidence="10">Tryptophan tryptophylquinone biosynthesis enzyme MauG</fullName>
    </submittedName>
</protein>
<dbReference type="InterPro" id="IPR051395">
    <property type="entry name" value="Cytochrome_c_Peroxidase/MauG"/>
</dbReference>
<dbReference type="InterPro" id="IPR022394">
    <property type="entry name" value="Methylamine_utilis_MauG"/>
</dbReference>
<evidence type="ECO:0000256" key="3">
    <source>
        <dbReference type="ARBA" id="ARBA00022723"/>
    </source>
</evidence>
<dbReference type="RefSeq" id="WP_345971614.1">
    <property type="nucleotide sequence ID" value="NZ_JAQYXL010000001.1"/>
</dbReference>
<evidence type="ECO:0000256" key="8">
    <source>
        <dbReference type="PROSITE-ProRule" id="PRU00433"/>
    </source>
</evidence>
<organism evidence="10 11">
    <name type="scientific">Methylorubrum rhodesianum</name>
    <dbReference type="NCBI Taxonomy" id="29427"/>
    <lineage>
        <taxon>Bacteria</taxon>
        <taxon>Pseudomonadati</taxon>
        <taxon>Pseudomonadota</taxon>
        <taxon>Alphaproteobacteria</taxon>
        <taxon>Hyphomicrobiales</taxon>
        <taxon>Methylobacteriaceae</taxon>
        <taxon>Methylorubrum</taxon>
    </lineage>
</organism>
<keyword evidence="5" id="KW-0574">Periplasm</keyword>
<dbReference type="SUPFAM" id="SSF46626">
    <property type="entry name" value="Cytochrome c"/>
    <property type="match status" value="2"/>
</dbReference>
<sequence>MRPILPIPVLLAWAVLLCGGTYVVTARSDAATATDGPSQQDITALKERFRRPDGVPHPKANPATPEKVTLGKALFFDPRLSRSGSVSCATCHNPSLGWSDGLTRAVGFGMVLLPRRTPPMRNLAWGSAFQWDGRADSLEAQARMPITAPDEMNMSMDLVVERLKAVPGYAPLFREAFGDEEPISARNVTAALAAFQRTLVSGKAPFDRWIEGEEAALGADARRGFALFTGKANCAACHSGWRFTDDSFHDIGLKAGDDLGRGKFAPPSVTAMRYAFKTPSLRDLRMQGPYMHDGQLGSLDAVIEHYVEGGERRPSLSFEMKPVALSTQERRDLTAFLESLAADPAALTLPHLP</sequence>
<evidence type="ECO:0000259" key="9">
    <source>
        <dbReference type="PROSITE" id="PS51007"/>
    </source>
</evidence>
<dbReference type="EMBL" id="JAQYXL010000001">
    <property type="protein sequence ID" value="MEN3230188.1"/>
    <property type="molecule type" value="Genomic_DNA"/>
</dbReference>
<dbReference type="PANTHER" id="PTHR30600">
    <property type="entry name" value="CYTOCHROME C PEROXIDASE-RELATED"/>
    <property type="match status" value="1"/>
</dbReference>
<keyword evidence="6" id="KW-0560">Oxidoreductase</keyword>
<reference evidence="10 11" key="1">
    <citation type="journal article" date="2023" name="PLoS ONE">
        <title>Complete genome assembly of Hawai'i environmental nontuberculous mycobacteria reveals unexpected co-isolation with methylobacteria.</title>
        <authorList>
            <person name="Hendrix J."/>
            <person name="Epperson L.E."/>
            <person name="Tong E.I."/>
            <person name="Chan Y.L."/>
            <person name="Hasan N.A."/>
            <person name="Dawrs S.N."/>
            <person name="Norton G.J."/>
            <person name="Virdi R."/>
            <person name="Crooks J.L."/>
            <person name="Chan E.D."/>
            <person name="Honda J.R."/>
            <person name="Strong M."/>
        </authorList>
    </citation>
    <scope>NUCLEOTIDE SEQUENCE [LARGE SCALE GENOMIC DNA]</scope>
    <source>
        <strain evidence="10 11">NJH_HI01</strain>
    </source>
</reference>
<name>A0ABU9ZFY2_9HYPH</name>
<evidence type="ECO:0000256" key="2">
    <source>
        <dbReference type="ARBA" id="ARBA00022617"/>
    </source>
</evidence>
<evidence type="ECO:0000313" key="11">
    <source>
        <dbReference type="Proteomes" id="UP001404845"/>
    </source>
</evidence>
<dbReference type="PANTHER" id="PTHR30600:SF10">
    <property type="entry name" value="BLL6722 PROTEIN"/>
    <property type="match status" value="1"/>
</dbReference>
<dbReference type="InterPro" id="IPR004852">
    <property type="entry name" value="Di-haem_cyt_c_peroxidsae"/>
</dbReference>
<dbReference type="Proteomes" id="UP001404845">
    <property type="component" value="Unassembled WGS sequence"/>
</dbReference>
<dbReference type="InterPro" id="IPR009056">
    <property type="entry name" value="Cyt_c-like_dom"/>
</dbReference>
<keyword evidence="2 8" id="KW-0349">Heme</keyword>
<evidence type="ECO:0000313" key="10">
    <source>
        <dbReference type="EMBL" id="MEN3230188.1"/>
    </source>
</evidence>
<evidence type="ECO:0000256" key="6">
    <source>
        <dbReference type="ARBA" id="ARBA00023002"/>
    </source>
</evidence>
<evidence type="ECO:0000256" key="5">
    <source>
        <dbReference type="ARBA" id="ARBA00022764"/>
    </source>
</evidence>
<proteinExistence type="predicted"/>
<gene>
    <name evidence="10" type="primary">mauG</name>
    <name evidence="10" type="ORF">PUR21_21510</name>
</gene>
<feature type="domain" description="Cytochrome c" evidence="9">
    <location>
        <begin position="219"/>
        <end position="341"/>
    </location>
</feature>
<dbReference type="NCBIfam" id="TIGR03791">
    <property type="entry name" value="TTQ_mauG"/>
    <property type="match status" value="1"/>
</dbReference>
<accession>A0ABU9ZFY2</accession>
<dbReference type="Pfam" id="PF03150">
    <property type="entry name" value="CCP_MauG"/>
    <property type="match status" value="1"/>
</dbReference>
<dbReference type="InterPro" id="IPR036909">
    <property type="entry name" value="Cyt_c-like_dom_sf"/>
</dbReference>
<keyword evidence="4" id="KW-0732">Signal</keyword>
<evidence type="ECO:0000256" key="1">
    <source>
        <dbReference type="ARBA" id="ARBA00004418"/>
    </source>
</evidence>
<comment type="subcellular location">
    <subcellularLocation>
        <location evidence="1">Periplasm</location>
    </subcellularLocation>
</comment>
<evidence type="ECO:0000256" key="7">
    <source>
        <dbReference type="ARBA" id="ARBA00023004"/>
    </source>
</evidence>